<evidence type="ECO:0000256" key="1">
    <source>
        <dbReference type="ARBA" id="ARBA00004141"/>
    </source>
</evidence>
<comment type="subunit">
    <text evidence="5">Forms a complex with TatA.</text>
</comment>
<keyword evidence="7" id="KW-1185">Reference proteome</keyword>
<comment type="similarity">
    <text evidence="5">Belongs to the TatC family.</text>
</comment>
<keyword evidence="5" id="KW-0653">Protein transport</keyword>
<organism evidence="6 7">
    <name type="scientific">Pseudofulvibacter geojedonensis</name>
    <dbReference type="NCBI Taxonomy" id="1123758"/>
    <lineage>
        <taxon>Bacteria</taxon>
        <taxon>Pseudomonadati</taxon>
        <taxon>Bacteroidota</taxon>
        <taxon>Flavobacteriia</taxon>
        <taxon>Flavobacteriales</taxon>
        <taxon>Flavobacteriaceae</taxon>
        <taxon>Pseudofulvibacter</taxon>
    </lineage>
</organism>
<reference evidence="7" key="1">
    <citation type="journal article" date="2019" name="Int. J. Syst. Evol. Microbiol.">
        <title>The Global Catalogue of Microorganisms (GCM) 10K type strain sequencing project: providing services to taxonomists for standard genome sequencing and annotation.</title>
        <authorList>
            <consortium name="The Broad Institute Genomics Platform"/>
            <consortium name="The Broad Institute Genome Sequencing Center for Infectious Disease"/>
            <person name="Wu L."/>
            <person name="Ma J."/>
        </authorList>
    </citation>
    <scope>NUCLEOTIDE SEQUENCE [LARGE SCALE GENOMIC DNA]</scope>
    <source>
        <strain evidence="7">CCUG 62114</strain>
    </source>
</reference>
<keyword evidence="3 5" id="KW-1133">Transmembrane helix</keyword>
<name>A0ABW3HYR1_9FLAO</name>
<dbReference type="PRINTS" id="PR01840">
    <property type="entry name" value="TATCFAMILY"/>
</dbReference>
<keyword evidence="2 5" id="KW-0812">Transmembrane</keyword>
<dbReference type="Proteomes" id="UP001596997">
    <property type="component" value="Unassembled WGS sequence"/>
</dbReference>
<feature type="transmembrane region" description="Helical" evidence="5">
    <location>
        <begin position="96"/>
        <end position="114"/>
    </location>
</feature>
<feature type="transmembrane region" description="Helical" evidence="5">
    <location>
        <begin position="21"/>
        <end position="44"/>
    </location>
</feature>
<dbReference type="NCBIfam" id="TIGR00945">
    <property type="entry name" value="tatC"/>
    <property type="match status" value="1"/>
</dbReference>
<comment type="function">
    <text evidence="5">Part of the twin-arginine translocation (Tat) system that transports large folded proteins containing a characteristic twin-arginine motif in their signal peptide across membranes.</text>
</comment>
<keyword evidence="5" id="KW-0811">Translocation</keyword>
<evidence type="ECO:0000256" key="2">
    <source>
        <dbReference type="ARBA" id="ARBA00022692"/>
    </source>
</evidence>
<feature type="transmembrane region" description="Helical" evidence="5">
    <location>
        <begin position="135"/>
        <end position="163"/>
    </location>
</feature>
<dbReference type="EMBL" id="JBHTJM010000002">
    <property type="protein sequence ID" value="MFD0962569.1"/>
    <property type="molecule type" value="Genomic_DNA"/>
</dbReference>
<evidence type="ECO:0000256" key="5">
    <source>
        <dbReference type="HAMAP-Rule" id="MF_00902"/>
    </source>
</evidence>
<feature type="transmembrane region" description="Helical" evidence="5">
    <location>
        <begin position="239"/>
        <end position="259"/>
    </location>
</feature>
<comment type="subcellular location">
    <subcellularLocation>
        <location evidence="5">Cell membrane</location>
        <topology evidence="5">Multi-pass membrane protein</topology>
    </subcellularLocation>
    <subcellularLocation>
        <location evidence="1">Membrane</location>
        <topology evidence="1">Multi-pass membrane protein</topology>
    </subcellularLocation>
</comment>
<dbReference type="PANTHER" id="PTHR30371">
    <property type="entry name" value="SEC-INDEPENDENT PROTEIN TRANSLOCASE PROTEIN TATC"/>
    <property type="match status" value="1"/>
</dbReference>
<dbReference type="RefSeq" id="WP_377712366.1">
    <property type="nucleotide sequence ID" value="NZ_JBHTJM010000002.1"/>
</dbReference>
<proteinExistence type="inferred from homology"/>
<keyword evidence="5" id="KW-1003">Cell membrane</keyword>
<protein>
    <recommendedName>
        <fullName evidence="5">Sec-independent protein translocase protein TatC</fullName>
    </recommendedName>
</protein>
<gene>
    <name evidence="5 6" type="primary">tatC</name>
    <name evidence="6" type="ORF">ACFQ1O_00970</name>
</gene>
<dbReference type="InterPro" id="IPR002033">
    <property type="entry name" value="TatC"/>
</dbReference>
<sequence length="272" mass="30477">MAKKDPNEMSFLDHLEILRRHLIRAVLAVLIVAAIMFSLPGFVYDTLIFGPTDPGFMTYKGLCNLSKAIGMDEGLCIESFNFKIQSRTLAGQFSSHIWVSITLGFIVAFPYVIYELWKFVSPGLHQNERKNSRGFIVVSSLLFFLGVLFGYFIICPLSINFLANYFVSKSVENNFDLDSIVGIVRACSLASGLLFELPIIIYFLTKIGLVTPEFLKKNRKVALVLILIVSAIITPPDLASQIVVAIPVMILYEISIIISKRIVKKEQKKTLS</sequence>
<dbReference type="HAMAP" id="MF_00902">
    <property type="entry name" value="TatC"/>
    <property type="match status" value="1"/>
</dbReference>
<evidence type="ECO:0000313" key="6">
    <source>
        <dbReference type="EMBL" id="MFD0962569.1"/>
    </source>
</evidence>
<accession>A0ABW3HYR1</accession>
<comment type="caution">
    <text evidence="6">The sequence shown here is derived from an EMBL/GenBank/DDBJ whole genome shotgun (WGS) entry which is preliminary data.</text>
</comment>
<feature type="transmembrane region" description="Helical" evidence="5">
    <location>
        <begin position="217"/>
        <end position="233"/>
    </location>
</feature>
<evidence type="ECO:0000313" key="7">
    <source>
        <dbReference type="Proteomes" id="UP001596997"/>
    </source>
</evidence>
<dbReference type="PANTHER" id="PTHR30371:SF0">
    <property type="entry name" value="SEC-INDEPENDENT PROTEIN TRANSLOCASE PROTEIN TATC, CHLOROPLASTIC-RELATED"/>
    <property type="match status" value="1"/>
</dbReference>
<feature type="transmembrane region" description="Helical" evidence="5">
    <location>
        <begin position="183"/>
        <end position="205"/>
    </location>
</feature>
<evidence type="ECO:0000256" key="3">
    <source>
        <dbReference type="ARBA" id="ARBA00022989"/>
    </source>
</evidence>
<keyword evidence="5" id="KW-0813">Transport</keyword>
<keyword evidence="4 5" id="KW-0472">Membrane</keyword>
<dbReference type="Pfam" id="PF00902">
    <property type="entry name" value="TatC"/>
    <property type="match status" value="1"/>
</dbReference>
<evidence type="ECO:0000256" key="4">
    <source>
        <dbReference type="ARBA" id="ARBA00023136"/>
    </source>
</evidence>